<dbReference type="OrthoDB" id="1887545at2"/>
<evidence type="ECO:0000313" key="9">
    <source>
        <dbReference type="Proteomes" id="UP000184080"/>
    </source>
</evidence>
<keyword evidence="9" id="KW-1185">Reference proteome</keyword>
<dbReference type="PRINTS" id="PR00260">
    <property type="entry name" value="CHEMTRNSDUCR"/>
</dbReference>
<dbReference type="PANTHER" id="PTHR32089">
    <property type="entry name" value="METHYL-ACCEPTING CHEMOTAXIS PROTEIN MCPB"/>
    <property type="match status" value="1"/>
</dbReference>
<gene>
    <name evidence="8" type="ORF">SAMN05444401_2410</name>
</gene>
<keyword evidence="5" id="KW-0812">Transmembrane</keyword>
<dbReference type="Pfam" id="PF12729">
    <property type="entry name" value="4HB_MCP_1"/>
    <property type="match status" value="1"/>
</dbReference>
<dbReference type="Pfam" id="PF00015">
    <property type="entry name" value="MCPsignal"/>
    <property type="match status" value="1"/>
</dbReference>
<dbReference type="PROSITE" id="PS50111">
    <property type="entry name" value="CHEMOTAXIS_TRANSDUC_2"/>
    <property type="match status" value="1"/>
</dbReference>
<evidence type="ECO:0000259" key="6">
    <source>
        <dbReference type="PROSITE" id="PS50111"/>
    </source>
</evidence>
<evidence type="ECO:0000313" key="8">
    <source>
        <dbReference type="EMBL" id="SHJ18338.1"/>
    </source>
</evidence>
<dbReference type="RefSeq" id="WP_073006824.1">
    <property type="nucleotide sequence ID" value="NZ_FQZO01000003.1"/>
</dbReference>
<dbReference type="InterPro" id="IPR024478">
    <property type="entry name" value="HlyB_4HB_MCP"/>
</dbReference>
<feature type="coiled-coil region" evidence="4">
    <location>
        <begin position="108"/>
        <end position="135"/>
    </location>
</feature>
<feature type="transmembrane region" description="Helical" evidence="5">
    <location>
        <begin position="187"/>
        <end position="210"/>
    </location>
</feature>
<dbReference type="GO" id="GO:0007165">
    <property type="term" value="P:signal transduction"/>
    <property type="evidence" value="ECO:0007669"/>
    <property type="project" value="UniProtKB-KW"/>
</dbReference>
<dbReference type="Pfam" id="PF00672">
    <property type="entry name" value="HAMP"/>
    <property type="match status" value="1"/>
</dbReference>
<evidence type="ECO:0000256" key="4">
    <source>
        <dbReference type="SAM" id="Coils"/>
    </source>
</evidence>
<keyword evidence="4" id="KW-0175">Coiled coil</keyword>
<dbReference type="InterPro" id="IPR004090">
    <property type="entry name" value="Chemotax_Me-accpt_rcpt"/>
</dbReference>
<dbReference type="Proteomes" id="UP000184080">
    <property type="component" value="Unassembled WGS sequence"/>
</dbReference>
<dbReference type="GO" id="GO:0016020">
    <property type="term" value="C:membrane"/>
    <property type="evidence" value="ECO:0007669"/>
    <property type="project" value="InterPro"/>
</dbReference>
<evidence type="ECO:0000259" key="7">
    <source>
        <dbReference type="PROSITE" id="PS50885"/>
    </source>
</evidence>
<evidence type="ECO:0000256" key="2">
    <source>
        <dbReference type="ARBA" id="ARBA00029447"/>
    </source>
</evidence>
<comment type="similarity">
    <text evidence="2">Belongs to the methyl-accepting chemotaxis (MCP) protein family.</text>
</comment>
<sequence length="569" mass="63089">MFKNLMVKTKIFILSATMLLLIAIISLVSYFAFNKTNRTMKEMYTDNLLPIQYLLNSKNQAKSIQGGMYYLILNTGNRDKQNERIEHIKEQVDITDSIYSKYKDTNLSNFEKEVLKELEENLNKYRLAREDVINLALAGKQKEAADKMEYIETIIDQYENNLNDIVNYKINSADKVKVENDRDFGKTVIIFIVIIIIAILLGIGISIIILKSITKPLDLLKEFAERMKNSDFSKAINVTRSDEFGQTALALNEAQSMVGELVKEVLDSVQDLSAGSEELSATVEEMTAKLEDINISTEQIVSGTQDASAGAEEISASAEEVDASLQNLSGQAIEGSGKSDAIKKRAINVKNNSKIAVDNTDKIYIEKEKNILKAVKKAEVVENIKIMTDTISNIADQTNLLALNAAIEAARAGEQGRGFAVVAEEVRKLAEQSSEAVISIQETISEVSEAFKYLKENSNEILSFMSDNIKPQFSSFIDAANDYYNDAEFLSNMSESMASMSEEITATMEQVSAAIQDMAQQAQKSNENAESIKGGVDEAAVGMEQISKTAQSHAEMAQKLSEIVQKFKI</sequence>
<dbReference type="STRING" id="1121298.SAMN05444401_2410"/>
<evidence type="ECO:0000256" key="3">
    <source>
        <dbReference type="PROSITE-ProRule" id="PRU00284"/>
    </source>
</evidence>
<dbReference type="SMART" id="SM00304">
    <property type="entry name" value="HAMP"/>
    <property type="match status" value="1"/>
</dbReference>
<proteinExistence type="inferred from homology"/>
<evidence type="ECO:0000256" key="5">
    <source>
        <dbReference type="SAM" id="Phobius"/>
    </source>
</evidence>
<name>A0A1M6H7X8_9CLOT</name>
<organism evidence="8 9">
    <name type="scientific">Clostridium amylolyticum</name>
    <dbReference type="NCBI Taxonomy" id="1121298"/>
    <lineage>
        <taxon>Bacteria</taxon>
        <taxon>Bacillati</taxon>
        <taxon>Bacillota</taxon>
        <taxon>Clostridia</taxon>
        <taxon>Eubacteriales</taxon>
        <taxon>Clostridiaceae</taxon>
        <taxon>Clostridium</taxon>
    </lineage>
</organism>
<reference evidence="8 9" key="1">
    <citation type="submission" date="2016-11" db="EMBL/GenBank/DDBJ databases">
        <authorList>
            <person name="Jaros S."/>
            <person name="Januszkiewicz K."/>
            <person name="Wedrychowicz H."/>
        </authorList>
    </citation>
    <scope>NUCLEOTIDE SEQUENCE [LARGE SCALE GENOMIC DNA]</scope>
    <source>
        <strain evidence="8 9">DSM 21864</strain>
    </source>
</reference>
<dbReference type="PANTHER" id="PTHR32089:SF112">
    <property type="entry name" value="LYSOZYME-LIKE PROTEIN-RELATED"/>
    <property type="match status" value="1"/>
</dbReference>
<dbReference type="SUPFAM" id="SSF58104">
    <property type="entry name" value="Methyl-accepting chemotaxis protein (MCP) signaling domain"/>
    <property type="match status" value="1"/>
</dbReference>
<feature type="transmembrane region" description="Helical" evidence="5">
    <location>
        <begin position="12"/>
        <end position="33"/>
    </location>
</feature>
<keyword evidence="5" id="KW-0472">Membrane</keyword>
<evidence type="ECO:0000256" key="1">
    <source>
        <dbReference type="ARBA" id="ARBA00023224"/>
    </source>
</evidence>
<dbReference type="InterPro" id="IPR003660">
    <property type="entry name" value="HAMP_dom"/>
</dbReference>
<keyword evidence="5" id="KW-1133">Transmembrane helix</keyword>
<dbReference type="GO" id="GO:0006935">
    <property type="term" value="P:chemotaxis"/>
    <property type="evidence" value="ECO:0007669"/>
    <property type="project" value="InterPro"/>
</dbReference>
<dbReference type="GO" id="GO:0004888">
    <property type="term" value="F:transmembrane signaling receptor activity"/>
    <property type="evidence" value="ECO:0007669"/>
    <property type="project" value="InterPro"/>
</dbReference>
<keyword evidence="1 3" id="KW-0807">Transducer</keyword>
<dbReference type="InterPro" id="IPR004089">
    <property type="entry name" value="MCPsignal_dom"/>
</dbReference>
<protein>
    <submittedName>
        <fullName evidence="8">Methyl-accepting chemotaxis protein</fullName>
    </submittedName>
</protein>
<dbReference type="CDD" id="cd06225">
    <property type="entry name" value="HAMP"/>
    <property type="match status" value="1"/>
</dbReference>
<dbReference type="AlphaFoldDB" id="A0A1M6H7X8"/>
<dbReference type="Gene3D" id="1.10.287.950">
    <property type="entry name" value="Methyl-accepting chemotaxis protein"/>
    <property type="match status" value="1"/>
</dbReference>
<accession>A0A1M6H7X8</accession>
<feature type="domain" description="HAMP" evidence="7">
    <location>
        <begin position="211"/>
        <end position="263"/>
    </location>
</feature>
<dbReference type="SMART" id="SM00283">
    <property type="entry name" value="MA"/>
    <property type="match status" value="1"/>
</dbReference>
<dbReference type="PROSITE" id="PS50885">
    <property type="entry name" value="HAMP"/>
    <property type="match status" value="1"/>
</dbReference>
<dbReference type="Gene3D" id="1.10.8.500">
    <property type="entry name" value="HAMP domain in histidine kinase"/>
    <property type="match status" value="1"/>
</dbReference>
<feature type="domain" description="Methyl-accepting transducer" evidence="6">
    <location>
        <begin position="282"/>
        <end position="519"/>
    </location>
</feature>
<dbReference type="EMBL" id="FQZO01000003">
    <property type="protein sequence ID" value="SHJ18338.1"/>
    <property type="molecule type" value="Genomic_DNA"/>
</dbReference>